<evidence type="ECO:0000259" key="2">
    <source>
        <dbReference type="Pfam" id="PF10551"/>
    </source>
</evidence>
<sequence length="404" mass="46770">MQSADLDCTPSDVVISYLMHSREKVNPTIINNDVRLLMYMMNVDADGFRPILRINVVERSFEGLLNSSPPPPRRSKVNNDLNNYENDGDHPINMEDDSMHMEDVSSDSQDAKEGCGTRSQPGHSFTGRTNYYCDLTFADKKELQMQLDGTTVRQSFDYCMEKSCTKFLKEKYIYHSCGWLLWERKYETSDRFRIYKKCNCEEHHSRDTGARICLLAEFFSYGGVLESQVITVDITHLYGEYRGALLSIVAQDTKNHIFPIAFCIVDKENDASWTFFFEKSKSIVEDEPNLCVISDRHIIIVNAFSRIYSRAHHGLCMRHLIENFHVSQNCGEHLYLFYATTKAYSLDEFSDHFVELKNNCSKAAHVLENVLGFEKWSRAYFSSNRYDVMTIIITELLDSVLMDE</sequence>
<dbReference type="STRING" id="4072.A0A2G2ZV60"/>
<feature type="compositionally biased region" description="Basic and acidic residues" evidence="1">
    <location>
        <begin position="87"/>
        <end position="115"/>
    </location>
</feature>
<dbReference type="AlphaFoldDB" id="A0A2G2ZV60"/>
<feature type="domain" description="MULE transposase" evidence="2">
    <location>
        <begin position="229"/>
        <end position="323"/>
    </location>
</feature>
<reference evidence="3 4" key="1">
    <citation type="journal article" date="2014" name="Nat. Genet.">
        <title>Genome sequence of the hot pepper provides insights into the evolution of pungency in Capsicum species.</title>
        <authorList>
            <person name="Kim S."/>
            <person name="Park M."/>
            <person name="Yeom S.I."/>
            <person name="Kim Y.M."/>
            <person name="Lee J.M."/>
            <person name="Lee H.A."/>
            <person name="Seo E."/>
            <person name="Choi J."/>
            <person name="Cheong K."/>
            <person name="Kim K.T."/>
            <person name="Jung K."/>
            <person name="Lee G.W."/>
            <person name="Oh S.K."/>
            <person name="Bae C."/>
            <person name="Kim S.B."/>
            <person name="Lee H.Y."/>
            <person name="Kim S.Y."/>
            <person name="Kim M.S."/>
            <person name="Kang B.C."/>
            <person name="Jo Y.D."/>
            <person name="Yang H.B."/>
            <person name="Jeong H.J."/>
            <person name="Kang W.H."/>
            <person name="Kwon J.K."/>
            <person name="Shin C."/>
            <person name="Lim J.Y."/>
            <person name="Park J.H."/>
            <person name="Huh J.H."/>
            <person name="Kim J.S."/>
            <person name="Kim B.D."/>
            <person name="Cohen O."/>
            <person name="Paran I."/>
            <person name="Suh M.C."/>
            <person name="Lee S.B."/>
            <person name="Kim Y.K."/>
            <person name="Shin Y."/>
            <person name="Noh S.J."/>
            <person name="Park J."/>
            <person name="Seo Y.S."/>
            <person name="Kwon S.Y."/>
            <person name="Kim H.A."/>
            <person name="Park J.M."/>
            <person name="Kim H.J."/>
            <person name="Choi S.B."/>
            <person name="Bosland P.W."/>
            <person name="Reeves G."/>
            <person name="Jo S.H."/>
            <person name="Lee B.W."/>
            <person name="Cho H.T."/>
            <person name="Choi H.S."/>
            <person name="Lee M.S."/>
            <person name="Yu Y."/>
            <person name="Do Choi Y."/>
            <person name="Park B.S."/>
            <person name="van Deynze A."/>
            <person name="Ashrafi H."/>
            <person name="Hill T."/>
            <person name="Kim W.T."/>
            <person name="Pai H.S."/>
            <person name="Ahn H.K."/>
            <person name="Yeam I."/>
            <person name="Giovannoni J.J."/>
            <person name="Rose J.K."/>
            <person name="Sorensen I."/>
            <person name="Lee S.J."/>
            <person name="Kim R.W."/>
            <person name="Choi I.Y."/>
            <person name="Choi B.S."/>
            <person name="Lim J.S."/>
            <person name="Lee Y.H."/>
            <person name="Choi D."/>
        </authorList>
    </citation>
    <scope>NUCLEOTIDE SEQUENCE [LARGE SCALE GENOMIC DNA]</scope>
    <source>
        <strain evidence="4">cv. CM334</strain>
    </source>
</reference>
<proteinExistence type="predicted"/>
<comment type="caution">
    <text evidence="3">The sequence shown here is derived from an EMBL/GenBank/DDBJ whole genome shotgun (WGS) entry which is preliminary data.</text>
</comment>
<dbReference type="Pfam" id="PF10551">
    <property type="entry name" value="MULE"/>
    <property type="match status" value="1"/>
</dbReference>
<dbReference type="PANTHER" id="PTHR31973">
    <property type="entry name" value="POLYPROTEIN, PUTATIVE-RELATED"/>
    <property type="match status" value="1"/>
</dbReference>
<evidence type="ECO:0000313" key="3">
    <source>
        <dbReference type="EMBL" id="PHT85836.1"/>
    </source>
</evidence>
<protein>
    <recommendedName>
        <fullName evidence="2">MULE transposase domain-containing protein</fullName>
    </recommendedName>
</protein>
<dbReference type="Gramene" id="PHT85836">
    <property type="protein sequence ID" value="PHT85836"/>
    <property type="gene ID" value="T459_07942"/>
</dbReference>
<gene>
    <name evidence="3" type="ORF">T459_07942</name>
</gene>
<accession>A0A2G2ZV60</accession>
<organism evidence="3 4">
    <name type="scientific">Capsicum annuum</name>
    <name type="common">Capsicum pepper</name>
    <dbReference type="NCBI Taxonomy" id="4072"/>
    <lineage>
        <taxon>Eukaryota</taxon>
        <taxon>Viridiplantae</taxon>
        <taxon>Streptophyta</taxon>
        <taxon>Embryophyta</taxon>
        <taxon>Tracheophyta</taxon>
        <taxon>Spermatophyta</taxon>
        <taxon>Magnoliopsida</taxon>
        <taxon>eudicotyledons</taxon>
        <taxon>Gunneridae</taxon>
        <taxon>Pentapetalae</taxon>
        <taxon>asterids</taxon>
        <taxon>lamiids</taxon>
        <taxon>Solanales</taxon>
        <taxon>Solanaceae</taxon>
        <taxon>Solanoideae</taxon>
        <taxon>Capsiceae</taxon>
        <taxon>Capsicum</taxon>
    </lineage>
</organism>
<reference evidence="3 4" key="2">
    <citation type="journal article" date="2017" name="Genome Biol.">
        <title>New reference genome sequences of hot pepper reveal the massive evolution of plant disease-resistance genes by retroduplication.</title>
        <authorList>
            <person name="Kim S."/>
            <person name="Park J."/>
            <person name="Yeom S.I."/>
            <person name="Kim Y.M."/>
            <person name="Seo E."/>
            <person name="Kim K.T."/>
            <person name="Kim M.S."/>
            <person name="Lee J.M."/>
            <person name="Cheong K."/>
            <person name="Shin H.S."/>
            <person name="Kim S.B."/>
            <person name="Han K."/>
            <person name="Lee J."/>
            <person name="Park M."/>
            <person name="Lee H.A."/>
            <person name="Lee H.Y."/>
            <person name="Lee Y."/>
            <person name="Oh S."/>
            <person name="Lee J.H."/>
            <person name="Choi E."/>
            <person name="Choi E."/>
            <person name="Lee S.E."/>
            <person name="Jeon J."/>
            <person name="Kim H."/>
            <person name="Choi G."/>
            <person name="Song H."/>
            <person name="Lee J."/>
            <person name="Lee S.C."/>
            <person name="Kwon J.K."/>
            <person name="Lee H.Y."/>
            <person name="Koo N."/>
            <person name="Hong Y."/>
            <person name="Kim R.W."/>
            <person name="Kang W.H."/>
            <person name="Huh J.H."/>
            <person name="Kang B.C."/>
            <person name="Yang T.J."/>
            <person name="Lee Y.H."/>
            <person name="Bennetzen J.L."/>
            <person name="Choi D."/>
        </authorList>
    </citation>
    <scope>NUCLEOTIDE SEQUENCE [LARGE SCALE GENOMIC DNA]</scope>
    <source>
        <strain evidence="4">cv. CM334</strain>
    </source>
</reference>
<keyword evidence="4" id="KW-1185">Reference proteome</keyword>
<dbReference type="EMBL" id="AYRZ02000003">
    <property type="protein sequence ID" value="PHT85836.1"/>
    <property type="molecule type" value="Genomic_DNA"/>
</dbReference>
<dbReference type="Proteomes" id="UP000222542">
    <property type="component" value="Unassembled WGS sequence"/>
</dbReference>
<feature type="region of interest" description="Disordered" evidence="1">
    <location>
        <begin position="63"/>
        <end position="121"/>
    </location>
</feature>
<evidence type="ECO:0000313" key="4">
    <source>
        <dbReference type="Proteomes" id="UP000222542"/>
    </source>
</evidence>
<evidence type="ECO:0000256" key="1">
    <source>
        <dbReference type="SAM" id="MobiDB-lite"/>
    </source>
</evidence>
<dbReference type="InterPro" id="IPR018289">
    <property type="entry name" value="MULE_transposase_dom"/>
</dbReference>
<dbReference type="PANTHER" id="PTHR31973:SF195">
    <property type="entry name" value="MUDR FAMILY TRANSPOSASE"/>
    <property type="match status" value="1"/>
</dbReference>
<name>A0A2G2ZV60_CAPAN</name>